<dbReference type="EMBL" id="ONZF01000006">
    <property type="protein sequence ID" value="SPJ24851.1"/>
    <property type="molecule type" value="Genomic_DNA"/>
</dbReference>
<comment type="similarity">
    <text evidence="1">Belongs to the glycosyltransferase 2 family.</text>
</comment>
<feature type="domain" description="Galactosyltransferase C-terminal" evidence="4">
    <location>
        <begin position="156"/>
        <end position="216"/>
    </location>
</feature>
<gene>
    <name evidence="5" type="ORF">PAA8504_02692</name>
</gene>
<proteinExistence type="inferred from homology"/>
<protein>
    <recommendedName>
        <fullName evidence="4">Galactosyltransferase C-terminal domain-containing protein</fullName>
    </recommendedName>
</protein>
<name>A0A2R8BXG3_9RHOB</name>
<evidence type="ECO:0000313" key="6">
    <source>
        <dbReference type="Proteomes" id="UP000244912"/>
    </source>
</evidence>
<evidence type="ECO:0000256" key="3">
    <source>
        <dbReference type="ARBA" id="ARBA00022679"/>
    </source>
</evidence>
<evidence type="ECO:0000313" key="5">
    <source>
        <dbReference type="EMBL" id="SPJ24851.1"/>
    </source>
</evidence>
<dbReference type="PANTHER" id="PTHR43179">
    <property type="entry name" value="RHAMNOSYLTRANSFERASE WBBL"/>
    <property type="match status" value="1"/>
</dbReference>
<reference evidence="5 6" key="1">
    <citation type="submission" date="2018-03" db="EMBL/GenBank/DDBJ databases">
        <authorList>
            <person name="Keele B.F."/>
        </authorList>
    </citation>
    <scope>NUCLEOTIDE SEQUENCE [LARGE SCALE GENOMIC DNA]</scope>
    <source>
        <strain evidence="5 6">CECT 8504</strain>
    </source>
</reference>
<dbReference type="Proteomes" id="UP000244912">
    <property type="component" value="Unassembled WGS sequence"/>
</dbReference>
<dbReference type="RefSeq" id="WP_108894672.1">
    <property type="nucleotide sequence ID" value="NZ_ONZF01000006.1"/>
</dbReference>
<organism evidence="5 6">
    <name type="scientific">Palleronia abyssalis</name>
    <dbReference type="NCBI Taxonomy" id="1501240"/>
    <lineage>
        <taxon>Bacteria</taxon>
        <taxon>Pseudomonadati</taxon>
        <taxon>Pseudomonadota</taxon>
        <taxon>Alphaproteobacteria</taxon>
        <taxon>Rhodobacterales</taxon>
        <taxon>Roseobacteraceae</taxon>
        <taxon>Palleronia</taxon>
    </lineage>
</organism>
<keyword evidence="3" id="KW-0808">Transferase</keyword>
<sequence>MTPTISALTIASGREAHLANLIRGLARQTHPVAELVVAVMQDAPYQNLPDVPFPVRQVMVPVAEGLPLAAARNAAAQAAKSAILAFVDVDCIPGPDFAADYAHAVGTHGGLHMGEVGYLPEGAAAAGIDFDAFEAIAKRHPDRQAPPKDGIAPCTDYRCFWSLTFALTAEDFAATGGFDERFVGYGGEDTDFGRKLEESGLPIHWVKGAKVYHQYHPHFMPPIHHVASVVRNSELFREKWGHRTMGHWLYAFERMGLIHVTPDKMTVLRDPSEEDMALCRQETDMPVATTRRVLDLLDAREAPLPDEHARRDVVERAKARLIGAAS</sequence>
<keyword evidence="2" id="KW-0328">Glycosyltransferase</keyword>
<dbReference type="Pfam" id="PF02709">
    <property type="entry name" value="Glyco_transf_7C"/>
    <property type="match status" value="1"/>
</dbReference>
<evidence type="ECO:0000256" key="2">
    <source>
        <dbReference type="ARBA" id="ARBA00022676"/>
    </source>
</evidence>
<accession>A0A2R8BXG3</accession>
<dbReference type="InterPro" id="IPR027791">
    <property type="entry name" value="Galactosyl_T_C"/>
</dbReference>
<evidence type="ECO:0000256" key="1">
    <source>
        <dbReference type="ARBA" id="ARBA00006739"/>
    </source>
</evidence>
<dbReference type="Gene3D" id="3.90.550.10">
    <property type="entry name" value="Spore Coat Polysaccharide Biosynthesis Protein SpsA, Chain A"/>
    <property type="match status" value="1"/>
</dbReference>
<dbReference type="PANTHER" id="PTHR43179:SF12">
    <property type="entry name" value="GALACTOFURANOSYLTRANSFERASE GLFT2"/>
    <property type="match status" value="1"/>
</dbReference>
<evidence type="ECO:0000259" key="4">
    <source>
        <dbReference type="Pfam" id="PF02709"/>
    </source>
</evidence>
<dbReference type="SUPFAM" id="SSF53448">
    <property type="entry name" value="Nucleotide-diphospho-sugar transferases"/>
    <property type="match status" value="1"/>
</dbReference>
<dbReference type="AlphaFoldDB" id="A0A2R8BXG3"/>
<keyword evidence="6" id="KW-1185">Reference proteome</keyword>
<dbReference type="OrthoDB" id="6653642at2"/>
<dbReference type="InterPro" id="IPR029044">
    <property type="entry name" value="Nucleotide-diphossugar_trans"/>
</dbReference>
<dbReference type="GO" id="GO:0016757">
    <property type="term" value="F:glycosyltransferase activity"/>
    <property type="evidence" value="ECO:0007669"/>
    <property type="project" value="UniProtKB-KW"/>
</dbReference>